<dbReference type="InterPro" id="IPR013517">
    <property type="entry name" value="FG-GAP"/>
</dbReference>
<dbReference type="InterPro" id="IPR024881">
    <property type="entry name" value="Tip"/>
</dbReference>
<evidence type="ECO:0000256" key="10">
    <source>
        <dbReference type="SAM" id="SignalP"/>
    </source>
</evidence>
<feature type="domain" description="T-cell immunomodulatory protein TIP C2" evidence="11">
    <location>
        <begin position="525"/>
        <end position="621"/>
    </location>
</feature>
<dbReference type="AlphaFoldDB" id="L0AYR2"/>
<evidence type="ECO:0000256" key="7">
    <source>
        <dbReference type="ARBA" id="ARBA00023180"/>
    </source>
</evidence>
<evidence type="ECO:0000256" key="3">
    <source>
        <dbReference type="ARBA" id="ARBA00022692"/>
    </source>
</evidence>
<evidence type="ECO:0000256" key="5">
    <source>
        <dbReference type="ARBA" id="ARBA00022989"/>
    </source>
</evidence>
<sequence length="672" mass="75637">MWYTYILLLLQTCCLCYEYKLLSQKFTSRGIISDFGDYDDDGGIDFITVHVFANGEGYKSTVYVHTDVNKNAVVHQNITVTGKCVGSVATDLNADNVLDILLTMEKEEGIYYLLGLYQDQESGQLSVQWDSREEIDFPTGVDGTKSAQNSPVNPITKMHTSTSKPPITNSNVYGYTTIHPLLADINGDGMVDILVQSDSENQDQIFVWLRTKSRYIPYTLENIPYVNFDQIDGKIVNPHSSAFVDMNGDCRADLVLHVMRNNSVFLDIYLTSYADGTLVYKKYKDSISVPKNYGQISFHDLNGDGTLDVLIPHCKKAQNLPISPSEDILLYTECEINVIYNGQIPFCSKLWQNGQPNKCRHASNLCIHSDMVFTNDYSLSIAKTMGSVGMFRVSVGDFNNNGYPDLIVNLYDPGKSFSSLYEATSESDVVLVYKNLFLEGDTPKFSQPIKIFVPRDQGERIDRAVTLDLFENGIINLLVFLNDANGMITCRFYSLVNEQIGLFMKVMTRNFVLDESKLLENTFSSGFNAHGPTYKITVIDFDGNKSPKITTLRSQSAHSPLLPPFNIFGLGETNNYVEEFYLGMPTSSKAYSNMWISIIPNCSVMTIPFPLPKPNDWILKLSLSPSKKIYTILIATLTCLVVFGLMILIFDLKEKREDSEQAKGFRQKFIIN</sequence>
<feature type="compositionally biased region" description="Polar residues" evidence="8">
    <location>
        <begin position="145"/>
        <end position="163"/>
    </location>
</feature>
<dbReference type="PANTHER" id="PTHR13412">
    <property type="entry name" value="T-CELL IMMUNOMODULATORY PROTEIN HOMOLOG"/>
    <property type="match status" value="1"/>
</dbReference>
<dbReference type="VEuPathDB" id="PiroplasmaDB:BEWA_001120"/>
<evidence type="ECO:0000256" key="4">
    <source>
        <dbReference type="ARBA" id="ARBA00022729"/>
    </source>
</evidence>
<dbReference type="Pfam" id="PF13517">
    <property type="entry name" value="FG-GAP_3"/>
    <property type="match status" value="1"/>
</dbReference>
<feature type="signal peptide" evidence="10">
    <location>
        <begin position="1"/>
        <end position="16"/>
    </location>
</feature>
<comment type="similarity">
    <text evidence="2">Belongs to the TIP family.</text>
</comment>
<evidence type="ECO:0000256" key="1">
    <source>
        <dbReference type="ARBA" id="ARBA00004479"/>
    </source>
</evidence>
<evidence type="ECO:0000313" key="12">
    <source>
        <dbReference type="EMBL" id="AFZ80705.1"/>
    </source>
</evidence>
<keyword evidence="13" id="KW-1185">Reference proteome</keyword>
<evidence type="ECO:0000259" key="11">
    <source>
        <dbReference type="Pfam" id="PF23122"/>
    </source>
</evidence>
<feature type="transmembrane region" description="Helical" evidence="9">
    <location>
        <begin position="629"/>
        <end position="650"/>
    </location>
</feature>
<dbReference type="GO" id="GO:0005886">
    <property type="term" value="C:plasma membrane"/>
    <property type="evidence" value="ECO:0007669"/>
    <property type="project" value="TreeGrafter"/>
</dbReference>
<evidence type="ECO:0000256" key="8">
    <source>
        <dbReference type="SAM" id="MobiDB-lite"/>
    </source>
</evidence>
<dbReference type="Proteomes" id="UP000031512">
    <property type="component" value="Chromosome 3"/>
</dbReference>
<keyword evidence="3 9" id="KW-0812">Transmembrane</keyword>
<dbReference type="KEGG" id="beq:BEWA_001120"/>
<keyword evidence="6 9" id="KW-0472">Membrane</keyword>
<dbReference type="RefSeq" id="XP_004830371.1">
    <property type="nucleotide sequence ID" value="XM_004830314.1"/>
</dbReference>
<feature type="chain" id="PRO_5003939911" evidence="10">
    <location>
        <begin position="17"/>
        <end position="672"/>
    </location>
</feature>
<dbReference type="STRING" id="1537102.L0AYR2"/>
<evidence type="ECO:0000313" key="13">
    <source>
        <dbReference type="Proteomes" id="UP000031512"/>
    </source>
</evidence>
<keyword evidence="5 9" id="KW-1133">Transmembrane helix</keyword>
<dbReference type="Gene3D" id="2.130.10.130">
    <property type="entry name" value="Integrin alpha, N-terminal"/>
    <property type="match status" value="1"/>
</dbReference>
<gene>
    <name evidence="12" type="ORF">BEWA_001120</name>
</gene>
<name>L0AYR2_THEEQ</name>
<comment type="subcellular location">
    <subcellularLocation>
        <location evidence="1">Membrane</location>
        <topology evidence="1">Single-pass type I membrane protein</topology>
    </subcellularLocation>
</comment>
<dbReference type="OrthoDB" id="10022113at2759"/>
<protein>
    <submittedName>
        <fullName evidence="12">T-cell immunomodulatory protein, putative</fullName>
    </submittedName>
</protein>
<dbReference type="InterPro" id="IPR057089">
    <property type="entry name" value="C2_TIP"/>
</dbReference>
<keyword evidence="7" id="KW-0325">Glycoprotein</keyword>
<dbReference type="Pfam" id="PF23122">
    <property type="entry name" value="C2_ITFG1"/>
    <property type="match status" value="1"/>
</dbReference>
<dbReference type="GeneID" id="15805279"/>
<reference evidence="12 13" key="1">
    <citation type="journal article" date="2012" name="BMC Genomics">
        <title>Comparative genomic analysis and phylogenetic position of Theileria equi.</title>
        <authorList>
            <person name="Kappmeyer L.S."/>
            <person name="Thiagarajan M."/>
            <person name="Herndon D.R."/>
            <person name="Ramsay J.D."/>
            <person name="Caler E."/>
            <person name="Djikeng A."/>
            <person name="Gillespie J.J."/>
            <person name="Lau A.O."/>
            <person name="Roalson E.H."/>
            <person name="Silva J.C."/>
            <person name="Silva M.G."/>
            <person name="Suarez C.E."/>
            <person name="Ueti M.W."/>
            <person name="Nene V.M."/>
            <person name="Mealey R.H."/>
            <person name="Knowles D.P."/>
            <person name="Brayton K.A."/>
        </authorList>
    </citation>
    <scope>NUCLEOTIDE SEQUENCE [LARGE SCALE GENOMIC DNA]</scope>
    <source>
        <strain evidence="12 13">WA</strain>
    </source>
</reference>
<feature type="region of interest" description="Disordered" evidence="8">
    <location>
        <begin position="138"/>
        <end position="163"/>
    </location>
</feature>
<dbReference type="eggNOG" id="KOG4550">
    <property type="taxonomic scope" value="Eukaryota"/>
</dbReference>
<evidence type="ECO:0000256" key="2">
    <source>
        <dbReference type="ARBA" id="ARBA00006496"/>
    </source>
</evidence>
<dbReference type="InterPro" id="IPR028994">
    <property type="entry name" value="Integrin_alpha_N"/>
</dbReference>
<keyword evidence="4 10" id="KW-0732">Signal</keyword>
<evidence type="ECO:0000256" key="6">
    <source>
        <dbReference type="ARBA" id="ARBA00023136"/>
    </source>
</evidence>
<evidence type="ECO:0000256" key="9">
    <source>
        <dbReference type="SAM" id="Phobius"/>
    </source>
</evidence>
<proteinExistence type="inferred from homology"/>
<organism evidence="12 13">
    <name type="scientific">Theileria equi strain WA</name>
    <dbReference type="NCBI Taxonomy" id="1537102"/>
    <lineage>
        <taxon>Eukaryota</taxon>
        <taxon>Sar</taxon>
        <taxon>Alveolata</taxon>
        <taxon>Apicomplexa</taxon>
        <taxon>Aconoidasida</taxon>
        <taxon>Piroplasmida</taxon>
        <taxon>Theileriidae</taxon>
        <taxon>Theileria</taxon>
    </lineage>
</organism>
<dbReference type="EMBL" id="CP001670">
    <property type="protein sequence ID" value="AFZ80705.1"/>
    <property type="molecule type" value="Genomic_DNA"/>
</dbReference>
<dbReference type="SUPFAM" id="SSF69318">
    <property type="entry name" value="Integrin alpha N-terminal domain"/>
    <property type="match status" value="1"/>
</dbReference>
<accession>L0AYR2</accession>
<dbReference type="PANTHER" id="PTHR13412:SF0">
    <property type="entry name" value="T-CELL IMMUNOMODULATORY PROTEIN"/>
    <property type="match status" value="1"/>
</dbReference>